<reference evidence="2 3" key="1">
    <citation type="submission" date="2020-03" db="EMBL/GenBank/DDBJ databases">
        <title>Alteromonas ponticola sp. nov., isolated from seawater.</title>
        <authorList>
            <person name="Yoon J.-H."/>
            <person name="Kim Y.-O."/>
        </authorList>
    </citation>
    <scope>NUCLEOTIDE SEQUENCE [LARGE SCALE GENOMIC DNA]</scope>
    <source>
        <strain evidence="2 3">MYP5</strain>
    </source>
</reference>
<keyword evidence="1" id="KW-0488">Methylation</keyword>
<dbReference type="InterPro" id="IPR045584">
    <property type="entry name" value="Pilin-like"/>
</dbReference>
<comment type="caution">
    <text evidence="2">The sequence shown here is derived from an EMBL/GenBank/DDBJ whole genome shotgun (WGS) entry which is preliminary data.</text>
</comment>
<dbReference type="InterPro" id="IPR012902">
    <property type="entry name" value="N_methyl_site"/>
</dbReference>
<dbReference type="EMBL" id="JAATNW010000002">
    <property type="protein sequence ID" value="NMH58951.1"/>
    <property type="molecule type" value="Genomic_DNA"/>
</dbReference>
<sequence>MKGNRHKGYTLLESAVVLALTAIVAGLAAPTYQAYYERQKVKQAQLQLMELQLLQERFRLANGVYASADELQYPELDDFDVFIEDVSLFTYTLRAEAKQGTEVECASMSVNHAFLRAPAECWD</sequence>
<gene>
    <name evidence="2" type="ORF">HCJ96_02805</name>
</gene>
<dbReference type="NCBIfam" id="TIGR02532">
    <property type="entry name" value="IV_pilin_GFxxxE"/>
    <property type="match status" value="1"/>
</dbReference>
<dbReference type="InterPro" id="IPR031982">
    <property type="entry name" value="PilE-like"/>
</dbReference>
<accession>A0ABX1R008</accession>
<keyword evidence="3" id="KW-1185">Reference proteome</keyword>
<dbReference type="Gene3D" id="3.30.700.10">
    <property type="entry name" value="Glycoprotein, Type 4 Pilin"/>
    <property type="match status" value="1"/>
</dbReference>
<evidence type="ECO:0000313" key="3">
    <source>
        <dbReference type="Proteomes" id="UP000709336"/>
    </source>
</evidence>
<dbReference type="SUPFAM" id="SSF54523">
    <property type="entry name" value="Pili subunits"/>
    <property type="match status" value="1"/>
</dbReference>
<evidence type="ECO:0000313" key="2">
    <source>
        <dbReference type="EMBL" id="NMH58951.1"/>
    </source>
</evidence>
<dbReference type="PROSITE" id="PS00409">
    <property type="entry name" value="PROKAR_NTER_METHYL"/>
    <property type="match status" value="1"/>
</dbReference>
<dbReference type="InterPro" id="IPR000983">
    <property type="entry name" value="Bac_GSPG_pilin"/>
</dbReference>
<dbReference type="Pfam" id="PF16732">
    <property type="entry name" value="ComP_DUS"/>
    <property type="match status" value="1"/>
</dbReference>
<proteinExistence type="predicted"/>
<dbReference type="Proteomes" id="UP000709336">
    <property type="component" value="Unassembled WGS sequence"/>
</dbReference>
<dbReference type="RefSeq" id="WP_169209531.1">
    <property type="nucleotide sequence ID" value="NZ_JAATNW010000002.1"/>
</dbReference>
<dbReference type="PRINTS" id="PR00813">
    <property type="entry name" value="BCTERIALGSPG"/>
</dbReference>
<protein>
    <submittedName>
        <fullName evidence="2">Prepilin-type N-terminal cleavage/methylation domain-containing protein</fullName>
    </submittedName>
</protein>
<name>A0ABX1R008_9ALTE</name>
<organism evidence="2 3">
    <name type="scientific">Alteromonas ponticola</name>
    <dbReference type="NCBI Taxonomy" id="2720613"/>
    <lineage>
        <taxon>Bacteria</taxon>
        <taxon>Pseudomonadati</taxon>
        <taxon>Pseudomonadota</taxon>
        <taxon>Gammaproteobacteria</taxon>
        <taxon>Alteromonadales</taxon>
        <taxon>Alteromonadaceae</taxon>
        <taxon>Alteromonas/Salinimonas group</taxon>
        <taxon>Alteromonas</taxon>
    </lineage>
</organism>
<evidence type="ECO:0000256" key="1">
    <source>
        <dbReference type="ARBA" id="ARBA00022481"/>
    </source>
</evidence>
<dbReference type="Pfam" id="PF07963">
    <property type="entry name" value="N_methyl"/>
    <property type="match status" value="1"/>
</dbReference>